<dbReference type="KEGG" id="asl:Aeqsu_2456"/>
<name>I3YY46_AEQSU</name>
<organism evidence="1 2">
    <name type="scientific">Aequorivita sublithincola (strain DSM 14238 / LMG 21431 / ACAM 643 / 9-3)</name>
    <dbReference type="NCBI Taxonomy" id="746697"/>
    <lineage>
        <taxon>Bacteria</taxon>
        <taxon>Pseudomonadati</taxon>
        <taxon>Bacteroidota</taxon>
        <taxon>Flavobacteriia</taxon>
        <taxon>Flavobacteriales</taxon>
        <taxon>Flavobacteriaceae</taxon>
        <taxon>Aequorivita</taxon>
    </lineage>
</organism>
<gene>
    <name evidence="1" type="ordered locus">Aeqsu_2456</name>
</gene>
<dbReference type="STRING" id="746697.Aeqsu_2456"/>
<dbReference type="RefSeq" id="WP_014783163.1">
    <property type="nucleotide sequence ID" value="NC_018013.1"/>
</dbReference>
<dbReference type="OrthoDB" id="1098070at2"/>
<proteinExistence type="predicted"/>
<dbReference type="AlphaFoldDB" id="I3YY46"/>
<protein>
    <recommendedName>
        <fullName evidence="3">Plasmid stabilization system protein</fullName>
    </recommendedName>
</protein>
<evidence type="ECO:0008006" key="3">
    <source>
        <dbReference type="Google" id="ProtNLM"/>
    </source>
</evidence>
<dbReference type="EMBL" id="CP003280">
    <property type="protein sequence ID" value="AFL81914.1"/>
    <property type="molecule type" value="Genomic_DNA"/>
</dbReference>
<accession>I3YY46</accession>
<sequence length="47" mass="5473">MEIFFTKRASKNYKSIKEYISGNFGILVADVFENKLIDFLELLKVLS</sequence>
<dbReference type="Proteomes" id="UP000006049">
    <property type="component" value="Chromosome"/>
</dbReference>
<reference evidence="1 2" key="1">
    <citation type="submission" date="2012-06" db="EMBL/GenBank/DDBJ databases">
        <title>The complete genome of Aequorivita sublithincola DSM 14238.</title>
        <authorList>
            <consortium name="US DOE Joint Genome Institute (JGI-PGF)"/>
            <person name="Lucas S."/>
            <person name="Copeland A."/>
            <person name="Lapidus A."/>
            <person name="Goodwin L."/>
            <person name="Pitluck S."/>
            <person name="Peters L."/>
            <person name="Munk A.C.C."/>
            <person name="Kyrpides N."/>
            <person name="Mavromatis K."/>
            <person name="Pagani I."/>
            <person name="Ivanova N."/>
            <person name="Ovchinnikova G."/>
            <person name="Zeytun A."/>
            <person name="Detter J.C."/>
            <person name="Han C."/>
            <person name="Land M."/>
            <person name="Hauser L."/>
            <person name="Markowitz V."/>
            <person name="Cheng J.-F."/>
            <person name="Hugenholtz P."/>
            <person name="Woyke T."/>
            <person name="Wu D."/>
            <person name="Tindall B."/>
            <person name="Faehnrich R."/>
            <person name="Brambilla E."/>
            <person name="Klenk H.-P."/>
            <person name="Eisen J.A."/>
        </authorList>
    </citation>
    <scope>NUCLEOTIDE SEQUENCE [LARGE SCALE GENOMIC DNA]</scope>
    <source>
        <strain evidence="2">DSM 14238 / LMG 21431 / ACAM 643 / 9-3</strain>
    </source>
</reference>
<evidence type="ECO:0000313" key="1">
    <source>
        <dbReference type="EMBL" id="AFL81914.1"/>
    </source>
</evidence>
<keyword evidence="2" id="KW-1185">Reference proteome</keyword>
<evidence type="ECO:0000313" key="2">
    <source>
        <dbReference type="Proteomes" id="UP000006049"/>
    </source>
</evidence>
<dbReference type="HOGENOM" id="CLU_3163731_0_0_10"/>